<comment type="caution">
    <text evidence="2">The sequence shown here is derived from an EMBL/GenBank/DDBJ whole genome shotgun (WGS) entry which is preliminary data.</text>
</comment>
<evidence type="ECO:0000313" key="3">
    <source>
        <dbReference type="Proteomes" id="UP000238479"/>
    </source>
</evidence>
<dbReference type="AlphaFoldDB" id="A0A2P6PX39"/>
<sequence>MHPSADGHELWWMPDGSRVYYEDSVEFKTLPAEDRKQLKLDYDSSDASEISDDPDHGLVPGAWP</sequence>
<name>A0A2P6PX39_ROSCH</name>
<dbReference type="Gramene" id="PRQ26456">
    <property type="protein sequence ID" value="PRQ26456"/>
    <property type="gene ID" value="RchiOBHm_Chr6g0294761"/>
</dbReference>
<accession>A0A2P6PX39</accession>
<dbReference type="Proteomes" id="UP000238479">
    <property type="component" value="Chromosome 6"/>
</dbReference>
<evidence type="ECO:0000313" key="2">
    <source>
        <dbReference type="EMBL" id="PRQ26456.1"/>
    </source>
</evidence>
<evidence type="ECO:0000256" key="1">
    <source>
        <dbReference type="SAM" id="MobiDB-lite"/>
    </source>
</evidence>
<gene>
    <name evidence="2" type="ORF">RchiOBHm_Chr6g0294761</name>
</gene>
<feature type="compositionally biased region" description="Acidic residues" evidence="1">
    <location>
        <begin position="43"/>
        <end position="52"/>
    </location>
</feature>
<protein>
    <submittedName>
        <fullName evidence="2">Uncharacterized protein</fullName>
    </submittedName>
</protein>
<reference evidence="2 3" key="1">
    <citation type="journal article" date="2018" name="Nat. Genet.">
        <title>The Rosa genome provides new insights in the design of modern roses.</title>
        <authorList>
            <person name="Bendahmane M."/>
        </authorList>
    </citation>
    <scope>NUCLEOTIDE SEQUENCE [LARGE SCALE GENOMIC DNA]</scope>
    <source>
        <strain evidence="3">cv. Old Blush</strain>
    </source>
</reference>
<dbReference type="EMBL" id="PDCK01000044">
    <property type="protein sequence ID" value="PRQ26456.1"/>
    <property type="molecule type" value="Genomic_DNA"/>
</dbReference>
<organism evidence="2 3">
    <name type="scientific">Rosa chinensis</name>
    <name type="common">China rose</name>
    <dbReference type="NCBI Taxonomy" id="74649"/>
    <lineage>
        <taxon>Eukaryota</taxon>
        <taxon>Viridiplantae</taxon>
        <taxon>Streptophyta</taxon>
        <taxon>Embryophyta</taxon>
        <taxon>Tracheophyta</taxon>
        <taxon>Spermatophyta</taxon>
        <taxon>Magnoliopsida</taxon>
        <taxon>eudicotyledons</taxon>
        <taxon>Gunneridae</taxon>
        <taxon>Pentapetalae</taxon>
        <taxon>rosids</taxon>
        <taxon>fabids</taxon>
        <taxon>Rosales</taxon>
        <taxon>Rosaceae</taxon>
        <taxon>Rosoideae</taxon>
        <taxon>Rosoideae incertae sedis</taxon>
        <taxon>Rosa</taxon>
    </lineage>
</organism>
<keyword evidence="3" id="KW-1185">Reference proteome</keyword>
<proteinExistence type="predicted"/>
<feature type="region of interest" description="Disordered" evidence="1">
    <location>
        <begin position="40"/>
        <end position="64"/>
    </location>
</feature>